<proteinExistence type="predicted"/>
<evidence type="ECO:0008006" key="3">
    <source>
        <dbReference type="Google" id="ProtNLM"/>
    </source>
</evidence>
<dbReference type="Proteomes" id="UP000001492">
    <property type="component" value="Chromosome 1"/>
</dbReference>
<organism evidence="1 2">
    <name type="scientific">Asticcacaulis excentricus (strain ATCC 15261 / DSM 4724 / KCTC 12464 / NCIMB 9791 / VKM B-1370 / CB 48)</name>
    <dbReference type="NCBI Taxonomy" id="573065"/>
    <lineage>
        <taxon>Bacteria</taxon>
        <taxon>Pseudomonadati</taxon>
        <taxon>Pseudomonadota</taxon>
        <taxon>Alphaproteobacteria</taxon>
        <taxon>Caulobacterales</taxon>
        <taxon>Caulobacteraceae</taxon>
        <taxon>Asticcacaulis</taxon>
    </lineage>
</organism>
<name>E8RLJ0_ASTEC</name>
<reference evidence="2" key="1">
    <citation type="submission" date="2010-12" db="EMBL/GenBank/DDBJ databases">
        <title>Complete sequence of chromosome 1 of Asticcacaulis excentricus CB 48.</title>
        <authorList>
            <consortium name="US DOE Joint Genome Institute"/>
            <person name="Lucas S."/>
            <person name="Copeland A."/>
            <person name="Lapidus A."/>
            <person name="Cheng J.-F."/>
            <person name="Bruce D."/>
            <person name="Goodwin L."/>
            <person name="Pitluck S."/>
            <person name="Teshima H."/>
            <person name="Davenport K."/>
            <person name="Detter J.C."/>
            <person name="Han C."/>
            <person name="Tapia R."/>
            <person name="Land M."/>
            <person name="Hauser L."/>
            <person name="Jeffries C."/>
            <person name="Kyrpides N."/>
            <person name="Ivanova N."/>
            <person name="Ovchinnikova G."/>
            <person name="Brun Y.V."/>
            <person name="Woyke T."/>
        </authorList>
    </citation>
    <scope>NUCLEOTIDE SEQUENCE [LARGE SCALE GENOMIC DNA]</scope>
    <source>
        <strain evidence="2">ATCC 15261 / DSM 4724 / KCTC 12464 / NCIMB 9791 / VKM B-1370 / CB 48</strain>
    </source>
</reference>
<accession>E8RLJ0</accession>
<dbReference type="EMBL" id="CP002395">
    <property type="protein sequence ID" value="ADU13734.1"/>
    <property type="molecule type" value="Genomic_DNA"/>
</dbReference>
<evidence type="ECO:0000313" key="1">
    <source>
        <dbReference type="EMBL" id="ADU13734.1"/>
    </source>
</evidence>
<protein>
    <recommendedName>
        <fullName evidence="3">HTH cro/C1-type domain-containing protein</fullName>
    </recommendedName>
</protein>
<dbReference type="KEGG" id="aex:Astex_2073"/>
<dbReference type="AlphaFoldDB" id="E8RLJ0"/>
<evidence type="ECO:0000313" key="2">
    <source>
        <dbReference type="Proteomes" id="UP000001492"/>
    </source>
</evidence>
<keyword evidence="2" id="KW-1185">Reference proteome</keyword>
<gene>
    <name evidence="1" type="ordered locus">Astex_2073</name>
</gene>
<dbReference type="RefSeq" id="WP_013479562.1">
    <property type="nucleotide sequence ID" value="NC_014816.1"/>
</dbReference>
<dbReference type="HOGENOM" id="CLU_2646668_0_0_5"/>
<dbReference type="STRING" id="573065.Astex_2073"/>
<sequence>MTAEELRIAAILLFGERGWQSRLSEALNVDRSSVSRWFAGLPVPGPVAAAVRAWLKLYELTGERPYEIAGLIDPKK</sequence>
<dbReference type="OrthoDB" id="7173775at2"/>